<evidence type="ECO:0000256" key="2">
    <source>
        <dbReference type="ARBA" id="ARBA00022723"/>
    </source>
</evidence>
<feature type="domain" description="DDE Tnp4" evidence="3">
    <location>
        <begin position="117"/>
        <end position="165"/>
    </location>
</feature>
<sequence length="212" mass="24181">MAGVVHCHHHFARRGYRQRVYVERTKPLEQYTTEELYVRFRFGKADIEYLVNLLRPKLQHRTQRSHGLSVEDQILIALRFYACGTFYQVVGDYMGVVKSAVCDVVRDVSIALASLARFNTAHCRARCAIERLNGVLKRRFACLNYLRAEPQKACNITLACIVLHNITTKCNVPLCADNDAPEPLGAPNQPPAFCQNEQTGRATRDAIVRHYF</sequence>
<dbReference type="GO" id="GO:0046872">
    <property type="term" value="F:metal ion binding"/>
    <property type="evidence" value="ECO:0007669"/>
    <property type="project" value="UniProtKB-KW"/>
</dbReference>
<keyword evidence="2" id="KW-0479">Metal-binding</keyword>
<gene>
    <name evidence="4" type="ORF">G5714_014672</name>
</gene>
<dbReference type="Pfam" id="PF13359">
    <property type="entry name" value="DDE_Tnp_4"/>
    <property type="match status" value="1"/>
</dbReference>
<organism evidence="4 5">
    <name type="scientific">Onychostoma macrolepis</name>
    <dbReference type="NCBI Taxonomy" id="369639"/>
    <lineage>
        <taxon>Eukaryota</taxon>
        <taxon>Metazoa</taxon>
        <taxon>Chordata</taxon>
        <taxon>Craniata</taxon>
        <taxon>Vertebrata</taxon>
        <taxon>Euteleostomi</taxon>
        <taxon>Actinopterygii</taxon>
        <taxon>Neopterygii</taxon>
        <taxon>Teleostei</taxon>
        <taxon>Ostariophysi</taxon>
        <taxon>Cypriniformes</taxon>
        <taxon>Cyprinidae</taxon>
        <taxon>Acrossocheilinae</taxon>
        <taxon>Onychostoma</taxon>
    </lineage>
</organism>
<keyword evidence="5" id="KW-1185">Reference proteome</keyword>
<evidence type="ECO:0000313" key="5">
    <source>
        <dbReference type="Proteomes" id="UP000579812"/>
    </source>
</evidence>
<evidence type="ECO:0000313" key="4">
    <source>
        <dbReference type="EMBL" id="KAF4105341.1"/>
    </source>
</evidence>
<name>A0A7J6CE13_9TELE</name>
<comment type="cofactor">
    <cofactor evidence="1">
        <name>a divalent metal cation</name>
        <dbReference type="ChEBI" id="CHEBI:60240"/>
    </cofactor>
</comment>
<evidence type="ECO:0000256" key="1">
    <source>
        <dbReference type="ARBA" id="ARBA00001968"/>
    </source>
</evidence>
<accession>A0A7J6CE13</accession>
<proteinExistence type="predicted"/>
<protein>
    <recommendedName>
        <fullName evidence="3">DDE Tnp4 domain-containing protein</fullName>
    </recommendedName>
</protein>
<dbReference type="Proteomes" id="UP000579812">
    <property type="component" value="Unassembled WGS sequence"/>
</dbReference>
<dbReference type="AlphaFoldDB" id="A0A7J6CE13"/>
<dbReference type="EMBL" id="JAAMOB010000014">
    <property type="protein sequence ID" value="KAF4105341.1"/>
    <property type="molecule type" value="Genomic_DNA"/>
</dbReference>
<dbReference type="InterPro" id="IPR027806">
    <property type="entry name" value="HARBI1_dom"/>
</dbReference>
<reference evidence="4 5" key="1">
    <citation type="submission" date="2020-04" db="EMBL/GenBank/DDBJ databases">
        <title>Chromosome-level genome assembly of a cyprinid fish Onychostoma macrolepis by integration of Nanopore Sequencing, Bionano and Hi-C technology.</title>
        <authorList>
            <person name="Wang D."/>
        </authorList>
    </citation>
    <scope>NUCLEOTIDE SEQUENCE [LARGE SCALE GENOMIC DNA]</scope>
    <source>
        <strain evidence="4">SWU-2019</strain>
        <tissue evidence="4">Muscle</tissue>
    </source>
</reference>
<comment type="caution">
    <text evidence="4">The sequence shown here is derived from an EMBL/GenBank/DDBJ whole genome shotgun (WGS) entry which is preliminary data.</text>
</comment>
<evidence type="ECO:0000259" key="3">
    <source>
        <dbReference type="Pfam" id="PF13359"/>
    </source>
</evidence>